<dbReference type="OrthoDB" id="9792179at2"/>
<dbReference type="Gene3D" id="3.40.50.410">
    <property type="entry name" value="von Willebrand factor, type A domain"/>
    <property type="match status" value="1"/>
</dbReference>
<dbReference type="KEGG" id="aht:ANTHELSMS3_02131"/>
<dbReference type="Pfam" id="PF06707">
    <property type="entry name" value="DUF1194"/>
    <property type="match status" value="1"/>
</dbReference>
<evidence type="ECO:0000313" key="3">
    <source>
        <dbReference type="EMBL" id="ASP20809.1"/>
    </source>
</evidence>
<protein>
    <submittedName>
        <fullName evidence="3">VWA domain-containing protein</fullName>
    </submittedName>
</protein>
<keyword evidence="4" id="KW-1185">Reference proteome</keyword>
<dbReference type="InterPro" id="IPR002035">
    <property type="entry name" value="VWF_A"/>
</dbReference>
<reference evidence="3 4" key="1">
    <citation type="submission" date="2017-07" db="EMBL/GenBank/DDBJ databases">
        <title>Genome Sequence of Antarctobacter heliothermus Strain SMS3 Isolated from a culture of the Diatom Skeletonema marinoi.</title>
        <authorList>
            <person name="Topel M."/>
            <person name="Pinder M.I.M."/>
            <person name="Johansson O.N."/>
            <person name="Kourtchenko O."/>
            <person name="Godhe A."/>
            <person name="Clarke A.K."/>
        </authorList>
    </citation>
    <scope>NUCLEOTIDE SEQUENCE [LARGE SCALE GENOMIC DNA]</scope>
    <source>
        <strain evidence="3 4">SMS3</strain>
    </source>
</reference>
<dbReference type="InterPro" id="IPR010607">
    <property type="entry name" value="DUF1194"/>
</dbReference>
<feature type="chain" id="PRO_5013053040" evidence="1">
    <location>
        <begin position="19"/>
        <end position="223"/>
    </location>
</feature>
<dbReference type="EMBL" id="CP022540">
    <property type="protein sequence ID" value="ASP20809.1"/>
    <property type="molecule type" value="Genomic_DNA"/>
</dbReference>
<accession>A0A222E3M2</accession>
<dbReference type="Proteomes" id="UP000203589">
    <property type="component" value="Chromosome"/>
</dbReference>
<organism evidence="3 4">
    <name type="scientific">Antarctobacter heliothermus</name>
    <dbReference type="NCBI Taxonomy" id="74033"/>
    <lineage>
        <taxon>Bacteria</taxon>
        <taxon>Pseudomonadati</taxon>
        <taxon>Pseudomonadota</taxon>
        <taxon>Alphaproteobacteria</taxon>
        <taxon>Rhodobacterales</taxon>
        <taxon>Roseobacteraceae</taxon>
        <taxon>Antarctobacter</taxon>
    </lineage>
</organism>
<feature type="signal peptide" evidence="1">
    <location>
        <begin position="1"/>
        <end position="18"/>
    </location>
</feature>
<keyword evidence="1" id="KW-0732">Signal</keyword>
<dbReference type="PROSITE" id="PS50234">
    <property type="entry name" value="VWFA"/>
    <property type="match status" value="1"/>
</dbReference>
<dbReference type="AlphaFoldDB" id="A0A222E3M2"/>
<dbReference type="SUPFAM" id="SSF53300">
    <property type="entry name" value="vWA-like"/>
    <property type="match status" value="1"/>
</dbReference>
<name>A0A222E3M2_9RHOB</name>
<dbReference type="CDD" id="cd00198">
    <property type="entry name" value="vWFA"/>
    <property type="match status" value="1"/>
</dbReference>
<evidence type="ECO:0000256" key="1">
    <source>
        <dbReference type="SAM" id="SignalP"/>
    </source>
</evidence>
<evidence type="ECO:0000313" key="4">
    <source>
        <dbReference type="Proteomes" id="UP000203589"/>
    </source>
</evidence>
<sequence length="223" mass="24186">MRLCLVIAFCLLPARLIACEVALVLSVDVSGSVDTQEYDIQMQGVAQALRDSAVAEALIRGRAQVALVQWTGSSRQQVTLPWQEVRSFADTRALADEVANAPRAWRHYSTAIGEALRVSANLFDSVPHCLRRVIDLSGDGVSNEGVPPAVLRADFGQRGIIVNALAIEGAQAGDLTAYFFENVIVGSGAFVATANSYAEYPDRIRQKLLRELTKQTAGTQRVR</sequence>
<proteinExistence type="predicted"/>
<gene>
    <name evidence="3" type="ORF">ANTHELSMS3_02131</name>
</gene>
<feature type="domain" description="VWFA" evidence="2">
    <location>
        <begin position="22"/>
        <end position="212"/>
    </location>
</feature>
<evidence type="ECO:0000259" key="2">
    <source>
        <dbReference type="PROSITE" id="PS50234"/>
    </source>
</evidence>
<dbReference type="InterPro" id="IPR036465">
    <property type="entry name" value="vWFA_dom_sf"/>
</dbReference>